<keyword evidence="3" id="KW-1185">Reference proteome</keyword>
<dbReference type="EMBL" id="CP054705">
    <property type="protein sequence ID" value="QQK74908.1"/>
    <property type="molecule type" value="Genomic_DNA"/>
</dbReference>
<reference evidence="2 3" key="1">
    <citation type="submission" date="2020-06" db="EMBL/GenBank/DDBJ databases">
        <title>Genomic analysis of Salicibibacter sp. NKC5-3.</title>
        <authorList>
            <person name="Oh Y.J."/>
        </authorList>
    </citation>
    <scope>NUCLEOTIDE SEQUENCE [LARGE SCALE GENOMIC DNA]</scope>
    <source>
        <strain evidence="2 3">NKC5-3</strain>
    </source>
</reference>
<protein>
    <submittedName>
        <fullName evidence="2">EVE domain-containing protein</fullName>
    </submittedName>
</protein>
<organism evidence="2 3">
    <name type="scientific">Salicibibacter cibarius</name>
    <dbReference type="NCBI Taxonomy" id="2743000"/>
    <lineage>
        <taxon>Bacteria</taxon>
        <taxon>Bacillati</taxon>
        <taxon>Bacillota</taxon>
        <taxon>Bacilli</taxon>
        <taxon>Bacillales</taxon>
        <taxon>Bacillaceae</taxon>
        <taxon>Salicibibacter</taxon>
    </lineage>
</organism>
<gene>
    <name evidence="2" type="ORF">HUG15_04345</name>
</gene>
<dbReference type="SUPFAM" id="SSF88697">
    <property type="entry name" value="PUA domain-like"/>
    <property type="match status" value="1"/>
</dbReference>
<proteinExistence type="predicted"/>
<dbReference type="InterPro" id="IPR002740">
    <property type="entry name" value="EVE_domain"/>
</dbReference>
<evidence type="ECO:0000313" key="2">
    <source>
        <dbReference type="EMBL" id="QQK74908.1"/>
    </source>
</evidence>
<evidence type="ECO:0000259" key="1">
    <source>
        <dbReference type="Pfam" id="PF01878"/>
    </source>
</evidence>
<evidence type="ECO:0000313" key="3">
    <source>
        <dbReference type="Proteomes" id="UP000595823"/>
    </source>
</evidence>
<accession>A0A7T6Z0V3</accession>
<feature type="domain" description="EVE" evidence="1">
    <location>
        <begin position="15"/>
        <end position="83"/>
    </location>
</feature>
<name>A0A7T6Z0V3_9BACI</name>
<sequence>MSMELMMMDTAERQTWLMVASDTAATFRWEHILTSQAPVFWGMRRLPRNFRMAWDGDLILCYRSGSEKRGLVGVAEVEEGFNDDGITVRGIAEFQQIIHYDEFKNDPIYRGTEAGRLRNRGTLFHVHDAFVQWVKNRLEEEGDTVSAAYLS</sequence>
<dbReference type="KEGG" id="scia:HUG15_04345"/>
<dbReference type="InterPro" id="IPR015947">
    <property type="entry name" value="PUA-like_sf"/>
</dbReference>
<dbReference type="Gene3D" id="3.10.590.10">
    <property type="entry name" value="ph1033 like domains"/>
    <property type="match status" value="1"/>
</dbReference>
<dbReference type="AlphaFoldDB" id="A0A7T6Z0V3"/>
<dbReference type="Pfam" id="PF01878">
    <property type="entry name" value="EVE"/>
    <property type="match status" value="1"/>
</dbReference>
<dbReference type="Proteomes" id="UP000595823">
    <property type="component" value="Chromosome"/>
</dbReference>